<proteinExistence type="predicted"/>
<keyword evidence="2" id="KW-0812">Transmembrane</keyword>
<gene>
    <name evidence="3" type="ORF">SV7mr_05490</name>
</gene>
<dbReference type="EMBL" id="CP036272">
    <property type="protein sequence ID" value="QDT58060.1"/>
    <property type="molecule type" value="Genomic_DNA"/>
</dbReference>
<dbReference type="RefSeq" id="WP_145268952.1">
    <property type="nucleotide sequence ID" value="NZ_CP036272.1"/>
</dbReference>
<evidence type="ECO:0000256" key="1">
    <source>
        <dbReference type="SAM" id="MobiDB-lite"/>
    </source>
</evidence>
<evidence type="ECO:0000256" key="2">
    <source>
        <dbReference type="SAM" id="Phobius"/>
    </source>
</evidence>
<name>A0A517SPL8_9BACT</name>
<feature type="compositionally biased region" description="Polar residues" evidence="1">
    <location>
        <begin position="156"/>
        <end position="176"/>
    </location>
</feature>
<evidence type="ECO:0000313" key="4">
    <source>
        <dbReference type="Proteomes" id="UP000315003"/>
    </source>
</evidence>
<dbReference type="AlphaFoldDB" id="A0A517SPL8"/>
<keyword evidence="2" id="KW-0472">Membrane</keyword>
<protein>
    <submittedName>
        <fullName evidence="3">Uncharacterized protein</fullName>
    </submittedName>
</protein>
<reference evidence="3 4" key="1">
    <citation type="submission" date="2019-02" db="EMBL/GenBank/DDBJ databases">
        <title>Deep-cultivation of Planctomycetes and their phenomic and genomic characterization uncovers novel biology.</title>
        <authorList>
            <person name="Wiegand S."/>
            <person name="Jogler M."/>
            <person name="Boedeker C."/>
            <person name="Pinto D."/>
            <person name="Vollmers J."/>
            <person name="Rivas-Marin E."/>
            <person name="Kohn T."/>
            <person name="Peeters S.H."/>
            <person name="Heuer A."/>
            <person name="Rast P."/>
            <person name="Oberbeckmann S."/>
            <person name="Bunk B."/>
            <person name="Jeske O."/>
            <person name="Meyerdierks A."/>
            <person name="Storesund J.E."/>
            <person name="Kallscheuer N."/>
            <person name="Luecker S."/>
            <person name="Lage O.M."/>
            <person name="Pohl T."/>
            <person name="Merkel B.J."/>
            <person name="Hornburger P."/>
            <person name="Mueller R.-W."/>
            <person name="Bruemmer F."/>
            <person name="Labrenz M."/>
            <person name="Spormann A.M."/>
            <person name="Op den Camp H."/>
            <person name="Overmann J."/>
            <person name="Amann R."/>
            <person name="Jetten M.S.M."/>
            <person name="Mascher T."/>
            <person name="Medema M.H."/>
            <person name="Devos D.P."/>
            <person name="Kaster A.-K."/>
            <person name="Ovreas L."/>
            <person name="Rohde M."/>
            <person name="Galperin M.Y."/>
            <person name="Jogler C."/>
        </authorList>
    </citation>
    <scope>NUCLEOTIDE SEQUENCE [LARGE SCALE GENOMIC DNA]</scope>
    <source>
        <strain evidence="3 4">SV_7m_r</strain>
    </source>
</reference>
<feature type="region of interest" description="Disordered" evidence="1">
    <location>
        <begin position="154"/>
        <end position="191"/>
    </location>
</feature>
<sequence length="213" mass="23529" precursor="true">MYQTERLHDQALAYLLDELSSTERHAFELRLDQPEAADALQQASELVLKLSELPWDQPPAAEQKAHSTQNAPPPSKISPARTSRHWKRLITLAAAALIMTTLAVLAQQDDNQQANRSASQSAIGKARRQPTADIQWQLAMQLADPAVRWNQKDSVNELTSQTPQASEWPNSFNTATDDALADDSAESDSADESLDWMVLAVQAQLESGEQDES</sequence>
<organism evidence="3 4">
    <name type="scientific">Stieleria bergensis</name>
    <dbReference type="NCBI Taxonomy" id="2528025"/>
    <lineage>
        <taxon>Bacteria</taxon>
        <taxon>Pseudomonadati</taxon>
        <taxon>Planctomycetota</taxon>
        <taxon>Planctomycetia</taxon>
        <taxon>Pirellulales</taxon>
        <taxon>Pirellulaceae</taxon>
        <taxon>Stieleria</taxon>
    </lineage>
</organism>
<accession>A0A517SPL8</accession>
<feature type="transmembrane region" description="Helical" evidence="2">
    <location>
        <begin position="89"/>
        <end position="106"/>
    </location>
</feature>
<feature type="region of interest" description="Disordered" evidence="1">
    <location>
        <begin position="59"/>
        <end position="82"/>
    </location>
</feature>
<feature type="compositionally biased region" description="Acidic residues" evidence="1">
    <location>
        <begin position="179"/>
        <end position="191"/>
    </location>
</feature>
<keyword evidence="4" id="KW-1185">Reference proteome</keyword>
<keyword evidence="2" id="KW-1133">Transmembrane helix</keyword>
<dbReference type="Proteomes" id="UP000315003">
    <property type="component" value="Chromosome"/>
</dbReference>
<evidence type="ECO:0000313" key="3">
    <source>
        <dbReference type="EMBL" id="QDT58060.1"/>
    </source>
</evidence>